<dbReference type="AlphaFoldDB" id="A0A3L8PPU6"/>
<dbReference type="Gene3D" id="1.10.10.10">
    <property type="entry name" value="Winged helix-like DNA-binding domain superfamily/Winged helix DNA-binding domain"/>
    <property type="match status" value="1"/>
</dbReference>
<comment type="caution">
    <text evidence="6">The sequence shown here is derived from an EMBL/GenBank/DDBJ whole genome shotgun (WGS) entry which is preliminary data.</text>
</comment>
<keyword evidence="4" id="KW-0804">Transcription</keyword>
<keyword evidence="7" id="KW-1185">Reference proteome</keyword>
<gene>
    <name evidence="6" type="ORF">D9V41_01775</name>
</gene>
<dbReference type="Pfam" id="PF03861">
    <property type="entry name" value="ANTAR"/>
    <property type="match status" value="1"/>
</dbReference>
<reference evidence="6 7" key="1">
    <citation type="submission" date="2018-10" db="EMBL/GenBank/DDBJ databases">
        <title>Aeromicrobium sp. 9W16Y-2 whole genome shotgun sequence.</title>
        <authorList>
            <person name="Li F."/>
        </authorList>
    </citation>
    <scope>NUCLEOTIDE SEQUENCE [LARGE SCALE GENOMIC DNA]</scope>
    <source>
        <strain evidence="6 7">9W16Y-2</strain>
    </source>
</reference>
<keyword evidence="2" id="KW-0418">Kinase</keyword>
<dbReference type="PROSITE" id="PS50921">
    <property type="entry name" value="ANTAR"/>
    <property type="match status" value="1"/>
</dbReference>
<dbReference type="Proteomes" id="UP000282515">
    <property type="component" value="Unassembled WGS sequence"/>
</dbReference>
<dbReference type="Gene3D" id="3.30.450.40">
    <property type="match status" value="1"/>
</dbReference>
<evidence type="ECO:0000313" key="7">
    <source>
        <dbReference type="Proteomes" id="UP000282515"/>
    </source>
</evidence>
<dbReference type="SMART" id="SM00065">
    <property type="entry name" value="GAF"/>
    <property type="match status" value="1"/>
</dbReference>
<evidence type="ECO:0000259" key="5">
    <source>
        <dbReference type="PROSITE" id="PS50921"/>
    </source>
</evidence>
<feature type="domain" description="ANTAR" evidence="5">
    <location>
        <begin position="146"/>
        <end position="207"/>
    </location>
</feature>
<dbReference type="SUPFAM" id="SSF52172">
    <property type="entry name" value="CheY-like"/>
    <property type="match status" value="1"/>
</dbReference>
<dbReference type="InterPro" id="IPR029016">
    <property type="entry name" value="GAF-like_dom_sf"/>
</dbReference>
<dbReference type="InterPro" id="IPR036388">
    <property type="entry name" value="WH-like_DNA-bd_sf"/>
</dbReference>
<evidence type="ECO:0000256" key="3">
    <source>
        <dbReference type="ARBA" id="ARBA00023015"/>
    </source>
</evidence>
<keyword evidence="3" id="KW-0805">Transcription regulation</keyword>
<keyword evidence="1" id="KW-0808">Transferase</keyword>
<evidence type="ECO:0000256" key="4">
    <source>
        <dbReference type="ARBA" id="ARBA00023163"/>
    </source>
</evidence>
<evidence type="ECO:0000256" key="2">
    <source>
        <dbReference type="ARBA" id="ARBA00022777"/>
    </source>
</evidence>
<dbReference type="GO" id="GO:0003723">
    <property type="term" value="F:RNA binding"/>
    <property type="evidence" value="ECO:0007669"/>
    <property type="project" value="InterPro"/>
</dbReference>
<dbReference type="SUPFAM" id="SSF55781">
    <property type="entry name" value="GAF domain-like"/>
    <property type="match status" value="1"/>
</dbReference>
<protein>
    <submittedName>
        <fullName evidence="6">ANTAR domain-containing protein</fullName>
    </submittedName>
</protein>
<dbReference type="OrthoDB" id="7466251at2"/>
<sequence>MAVDLYTQDGTEKTVELITQYAKSAIGCDDAGLLLVHARSRVETAAATSSRVRVSHELQLTHDEGPCLDALEGGGTYVSDDVGIDERWPAWGPAVAELGIRSVVSVRLETSERRYGSLNLYSDHAKAFSDDDLAVAEIFARHASVAVASAQSEEGLRIAIDARKLIGQAQGILMERFDIDGDRAFDVLRRYSQHHNRKLREVAEWVVAYRRTPLTEFPADR</sequence>
<dbReference type="GO" id="GO:0016301">
    <property type="term" value="F:kinase activity"/>
    <property type="evidence" value="ECO:0007669"/>
    <property type="project" value="UniProtKB-KW"/>
</dbReference>
<evidence type="ECO:0000313" key="6">
    <source>
        <dbReference type="EMBL" id="RLV57391.1"/>
    </source>
</evidence>
<dbReference type="InterPro" id="IPR011006">
    <property type="entry name" value="CheY-like_superfamily"/>
</dbReference>
<dbReference type="InterPro" id="IPR003018">
    <property type="entry name" value="GAF"/>
</dbReference>
<dbReference type="InterPro" id="IPR012074">
    <property type="entry name" value="GAF_ANTAR"/>
</dbReference>
<organism evidence="6 7">
    <name type="scientific">Aeromicrobium phragmitis</name>
    <dbReference type="NCBI Taxonomy" id="2478914"/>
    <lineage>
        <taxon>Bacteria</taxon>
        <taxon>Bacillati</taxon>
        <taxon>Actinomycetota</taxon>
        <taxon>Actinomycetes</taxon>
        <taxon>Propionibacteriales</taxon>
        <taxon>Nocardioidaceae</taxon>
        <taxon>Aeromicrobium</taxon>
    </lineage>
</organism>
<evidence type="ECO:0000256" key="1">
    <source>
        <dbReference type="ARBA" id="ARBA00022679"/>
    </source>
</evidence>
<dbReference type="EMBL" id="RDBF01000001">
    <property type="protein sequence ID" value="RLV57391.1"/>
    <property type="molecule type" value="Genomic_DNA"/>
</dbReference>
<proteinExistence type="predicted"/>
<name>A0A3L8PPU6_9ACTN</name>
<dbReference type="InterPro" id="IPR005561">
    <property type="entry name" value="ANTAR"/>
</dbReference>
<dbReference type="SMART" id="SM01012">
    <property type="entry name" value="ANTAR"/>
    <property type="match status" value="1"/>
</dbReference>
<dbReference type="PIRSF" id="PIRSF036625">
    <property type="entry name" value="GAF_ANTAR"/>
    <property type="match status" value="1"/>
</dbReference>
<dbReference type="Pfam" id="PF13185">
    <property type="entry name" value="GAF_2"/>
    <property type="match status" value="1"/>
</dbReference>
<accession>A0A3L8PPU6</accession>